<keyword evidence="2" id="KW-0413">Isomerase</keyword>
<organism evidence="3 4">
    <name type="scientific">Acetobacter lambici</name>
    <dbReference type="NCBI Taxonomy" id="1332824"/>
    <lineage>
        <taxon>Bacteria</taxon>
        <taxon>Pseudomonadati</taxon>
        <taxon>Pseudomonadota</taxon>
        <taxon>Alphaproteobacteria</taxon>
        <taxon>Acetobacterales</taxon>
        <taxon>Acetobacteraceae</taxon>
        <taxon>Acetobacter</taxon>
    </lineage>
</organism>
<dbReference type="PANTHER" id="PTHR15108">
    <property type="entry name" value="N-ACYLGLUCOSAMINE-2-EPIMERASE"/>
    <property type="match status" value="1"/>
</dbReference>
<name>A0ABT1EZR8_9PROT</name>
<dbReference type="InterPro" id="IPR012341">
    <property type="entry name" value="6hp_glycosidase-like_sf"/>
</dbReference>
<dbReference type="Pfam" id="PF07221">
    <property type="entry name" value="GlcNAc_2-epim"/>
    <property type="match status" value="1"/>
</dbReference>
<evidence type="ECO:0000256" key="1">
    <source>
        <dbReference type="ARBA" id="ARBA00008558"/>
    </source>
</evidence>
<proteinExistence type="inferred from homology"/>
<dbReference type="InterPro" id="IPR008928">
    <property type="entry name" value="6-hairpin_glycosidase_sf"/>
</dbReference>
<dbReference type="SUPFAM" id="SSF48208">
    <property type="entry name" value="Six-hairpin glycosidases"/>
    <property type="match status" value="1"/>
</dbReference>
<comment type="similarity">
    <text evidence="1">Belongs to the N-acylglucosamine 2-epimerase family.</text>
</comment>
<reference evidence="3 4" key="1">
    <citation type="submission" date="2022-06" db="EMBL/GenBank/DDBJ databases">
        <title>Acetobacer genomes from food samples.</title>
        <authorList>
            <person name="Sombolestani A."/>
        </authorList>
    </citation>
    <scope>NUCLEOTIDE SEQUENCE [LARGE SCALE GENOMIC DNA]</scope>
    <source>
        <strain evidence="3 4">R-83285</strain>
    </source>
</reference>
<gene>
    <name evidence="3" type="ORF">NKW50_07560</name>
</gene>
<evidence type="ECO:0000256" key="2">
    <source>
        <dbReference type="ARBA" id="ARBA00023235"/>
    </source>
</evidence>
<dbReference type="Proteomes" id="UP001523528">
    <property type="component" value="Unassembled WGS sequence"/>
</dbReference>
<evidence type="ECO:0000313" key="3">
    <source>
        <dbReference type="EMBL" id="MCP1258445.1"/>
    </source>
</evidence>
<protein>
    <submittedName>
        <fullName evidence="3">AGE family epimerase/isomerase</fullName>
    </submittedName>
</protein>
<dbReference type="Gene3D" id="1.50.10.10">
    <property type="match status" value="1"/>
</dbReference>
<sequence length="394" mass="43799">MPDAPAQPARHPWRTWLVGHALPLWSGTGYNPARHLYHERLTFDATPLPVPHLRLMVQARQIATFCQARLDGVFNAADNALRTLAEVQARYWQADGQPGWVFALGPDGRPSSTVRDLYAHAFILFAHAWAYRLSGDRALLTVAQKTVEDVERIFHAPHGGFADAVPAPDATRRQNPHMHLLEAYLALFEVTADQFYLDRARPLVALALDHFISPHSGLLLEFFGPDWTPCKAYGQNPVEPGHLFEWSWLLGTYARLHPTDAQTTRLRNVAGHLFQSGRQYGVTHQLVRDGIMDDGTLTHTSTRIWPQTELLRLLASRQTEGTNHAATTAAMAEAGLLHTLSRTFLATFAPAHLHGGWIDRMDADGTVAVDHMPASSLYHIYGAARALLALPTQP</sequence>
<dbReference type="EMBL" id="JAMYZZ010000010">
    <property type="protein sequence ID" value="MCP1258445.1"/>
    <property type="molecule type" value="Genomic_DNA"/>
</dbReference>
<accession>A0ABT1EZR8</accession>
<evidence type="ECO:0000313" key="4">
    <source>
        <dbReference type="Proteomes" id="UP001523528"/>
    </source>
</evidence>
<comment type="caution">
    <text evidence="3">The sequence shown here is derived from an EMBL/GenBank/DDBJ whole genome shotgun (WGS) entry which is preliminary data.</text>
</comment>
<dbReference type="RefSeq" id="WP_165991645.1">
    <property type="nucleotide sequence ID" value="NZ_JAMYZY010000010.1"/>
</dbReference>
<keyword evidence="4" id="KW-1185">Reference proteome</keyword>
<dbReference type="InterPro" id="IPR010819">
    <property type="entry name" value="AGE/CE"/>
</dbReference>